<sequence>MKAIEEFFSGAEGTKRSKALIKFVKLLTAEAGAEEPKDKKKVQSSKKESEDDNEEEEPKPKKKAKSVAQKSTSGRITLSHKKRAGSLQSKVKKAAHLPEPEDGPEEEEVKPVHSPSHRKTRHAEFSL</sequence>
<reference evidence="2" key="1">
    <citation type="submission" date="2021-01" db="EMBL/GenBank/DDBJ databases">
        <authorList>
            <person name="Corre E."/>
            <person name="Pelletier E."/>
            <person name="Niang G."/>
            <person name="Scheremetjew M."/>
            <person name="Finn R."/>
            <person name="Kale V."/>
            <person name="Holt S."/>
            <person name="Cochrane G."/>
            <person name="Meng A."/>
            <person name="Brown T."/>
            <person name="Cohen L."/>
        </authorList>
    </citation>
    <scope>NUCLEOTIDE SEQUENCE</scope>
    <source>
        <strain evidence="2">S3</strain>
    </source>
</reference>
<feature type="compositionally biased region" description="Basic residues" evidence="1">
    <location>
        <begin position="78"/>
        <end position="95"/>
    </location>
</feature>
<dbReference type="EMBL" id="HBIH01013100">
    <property type="protein sequence ID" value="CAE0324755.1"/>
    <property type="molecule type" value="Transcribed_RNA"/>
</dbReference>
<protein>
    <submittedName>
        <fullName evidence="2">Uncharacterized protein</fullName>
    </submittedName>
</protein>
<proteinExistence type="predicted"/>
<evidence type="ECO:0000256" key="1">
    <source>
        <dbReference type="SAM" id="MobiDB-lite"/>
    </source>
</evidence>
<gene>
    <name evidence="2" type="ORF">SINC0208_LOCUS5377</name>
</gene>
<name>A0A7S3IKJ5_9SPIT</name>
<feature type="region of interest" description="Disordered" evidence="1">
    <location>
        <begin position="28"/>
        <end position="127"/>
    </location>
</feature>
<dbReference type="AlphaFoldDB" id="A0A7S3IKJ5"/>
<accession>A0A7S3IKJ5</accession>
<organism evidence="2">
    <name type="scientific">Strombidium inclinatum</name>
    <dbReference type="NCBI Taxonomy" id="197538"/>
    <lineage>
        <taxon>Eukaryota</taxon>
        <taxon>Sar</taxon>
        <taxon>Alveolata</taxon>
        <taxon>Ciliophora</taxon>
        <taxon>Intramacronucleata</taxon>
        <taxon>Spirotrichea</taxon>
        <taxon>Oligotrichia</taxon>
        <taxon>Strombidiidae</taxon>
        <taxon>Strombidium</taxon>
    </lineage>
</organism>
<evidence type="ECO:0000313" key="2">
    <source>
        <dbReference type="EMBL" id="CAE0324755.1"/>
    </source>
</evidence>